<organism evidence="1 2">
    <name type="scientific">Phaeodactylibacter luteus</name>
    <dbReference type="NCBI Taxonomy" id="1564516"/>
    <lineage>
        <taxon>Bacteria</taxon>
        <taxon>Pseudomonadati</taxon>
        <taxon>Bacteroidota</taxon>
        <taxon>Saprospiria</taxon>
        <taxon>Saprospirales</taxon>
        <taxon>Haliscomenobacteraceae</taxon>
        <taxon>Phaeodactylibacter</taxon>
    </lineage>
</organism>
<evidence type="ECO:0000313" key="2">
    <source>
        <dbReference type="Proteomes" id="UP000321580"/>
    </source>
</evidence>
<dbReference type="EMBL" id="VOOR01000032">
    <property type="protein sequence ID" value="TXB62294.1"/>
    <property type="molecule type" value="Genomic_DNA"/>
</dbReference>
<gene>
    <name evidence="1" type="ORF">FRY97_14695</name>
</gene>
<reference evidence="1 2" key="1">
    <citation type="submission" date="2019-08" db="EMBL/GenBank/DDBJ databases">
        <title>Genome of Phaeodactylibacter luteus.</title>
        <authorList>
            <person name="Bowman J.P."/>
        </authorList>
    </citation>
    <scope>NUCLEOTIDE SEQUENCE [LARGE SCALE GENOMIC DNA]</scope>
    <source>
        <strain evidence="1 2">KCTC 42180</strain>
    </source>
</reference>
<proteinExistence type="predicted"/>
<keyword evidence="2" id="KW-1185">Reference proteome</keyword>
<comment type="caution">
    <text evidence="1">The sequence shown here is derived from an EMBL/GenBank/DDBJ whole genome shotgun (WGS) entry which is preliminary data.</text>
</comment>
<sequence>MALSQSAPWMCFRNHHSERYRQTESAPTTGFWHC</sequence>
<name>A0A5C6RK09_9BACT</name>
<accession>A0A5C6RK09</accession>
<protein>
    <submittedName>
        <fullName evidence="1">Uncharacterized protein</fullName>
    </submittedName>
</protein>
<evidence type="ECO:0000313" key="1">
    <source>
        <dbReference type="EMBL" id="TXB62294.1"/>
    </source>
</evidence>
<dbReference type="Proteomes" id="UP000321580">
    <property type="component" value="Unassembled WGS sequence"/>
</dbReference>
<dbReference type="AlphaFoldDB" id="A0A5C6RK09"/>